<dbReference type="Pfam" id="PF00440">
    <property type="entry name" value="TetR_N"/>
    <property type="match status" value="1"/>
</dbReference>
<dbReference type="eggNOG" id="COG1309">
    <property type="taxonomic scope" value="Bacteria"/>
</dbReference>
<proteinExistence type="predicted"/>
<dbReference type="EMBL" id="CP003466">
    <property type="protein sequence ID" value="AFT71059.1"/>
    <property type="molecule type" value="Genomic_DNA"/>
</dbReference>
<evidence type="ECO:0000256" key="4">
    <source>
        <dbReference type="PROSITE-ProRule" id="PRU00335"/>
    </source>
</evidence>
<evidence type="ECO:0000259" key="5">
    <source>
        <dbReference type="PROSITE" id="PS50977"/>
    </source>
</evidence>
<dbReference type="GO" id="GO:0000976">
    <property type="term" value="F:transcription cis-regulatory region binding"/>
    <property type="evidence" value="ECO:0007669"/>
    <property type="project" value="TreeGrafter"/>
</dbReference>
<reference evidence="6 7" key="1">
    <citation type="journal article" date="2012" name="J. Bacteriol.">
        <title>Complete genome sequence of Alcanivorax dieselolei type strain B5.</title>
        <authorList>
            <person name="Lai Q."/>
            <person name="Li W."/>
            <person name="Shao Z."/>
        </authorList>
    </citation>
    <scope>NUCLEOTIDE SEQUENCE [LARGE SCALE GENOMIC DNA]</scope>
    <source>
        <strain evidence="7">DSM 16502 / CGMCC 1.3690 / B-5</strain>
    </source>
</reference>
<dbReference type="Gene3D" id="1.10.357.10">
    <property type="entry name" value="Tetracycline Repressor, domain 2"/>
    <property type="match status" value="1"/>
</dbReference>
<keyword evidence="7" id="KW-1185">Reference proteome</keyword>
<dbReference type="GO" id="GO:0003700">
    <property type="term" value="F:DNA-binding transcription factor activity"/>
    <property type="evidence" value="ECO:0007669"/>
    <property type="project" value="TreeGrafter"/>
</dbReference>
<keyword evidence="3" id="KW-0804">Transcription</keyword>
<evidence type="ECO:0000256" key="1">
    <source>
        <dbReference type="ARBA" id="ARBA00023015"/>
    </source>
</evidence>
<evidence type="ECO:0000256" key="2">
    <source>
        <dbReference type="ARBA" id="ARBA00023125"/>
    </source>
</evidence>
<dbReference type="InterPro" id="IPR036271">
    <property type="entry name" value="Tet_transcr_reg_TetR-rel_C_sf"/>
</dbReference>
<feature type="DNA-binding region" description="H-T-H motif" evidence="4">
    <location>
        <begin position="76"/>
        <end position="95"/>
    </location>
</feature>
<evidence type="ECO:0000256" key="3">
    <source>
        <dbReference type="ARBA" id="ARBA00023163"/>
    </source>
</evidence>
<dbReference type="Proteomes" id="UP000006286">
    <property type="component" value="Chromosome"/>
</dbReference>
<dbReference type="SUPFAM" id="SSF48498">
    <property type="entry name" value="Tetracyclin repressor-like, C-terminal domain"/>
    <property type="match status" value="1"/>
</dbReference>
<feature type="domain" description="HTH tetR-type" evidence="5">
    <location>
        <begin position="53"/>
        <end position="113"/>
    </location>
</feature>
<dbReference type="OrthoDB" id="5293556at2"/>
<dbReference type="InterPro" id="IPR001647">
    <property type="entry name" value="HTH_TetR"/>
</dbReference>
<organism evidence="6 7">
    <name type="scientific">Alcanivorax dieselolei (strain DSM 16502 / CGMCC 1.3690 / MCCC 1A00001 / B-5)</name>
    <name type="common">Alloalcanivorax dieselolei</name>
    <dbReference type="NCBI Taxonomy" id="930169"/>
    <lineage>
        <taxon>Bacteria</taxon>
        <taxon>Pseudomonadati</taxon>
        <taxon>Pseudomonadota</taxon>
        <taxon>Gammaproteobacteria</taxon>
        <taxon>Oceanospirillales</taxon>
        <taxon>Alcanivoracaceae</taxon>
        <taxon>Alloalcanivorax</taxon>
    </lineage>
</organism>
<evidence type="ECO:0000313" key="7">
    <source>
        <dbReference type="Proteomes" id="UP000006286"/>
    </source>
</evidence>
<keyword evidence="1" id="KW-0805">Transcription regulation</keyword>
<dbReference type="PANTHER" id="PTHR30055:SF234">
    <property type="entry name" value="HTH-TYPE TRANSCRIPTIONAL REGULATOR BETI"/>
    <property type="match status" value="1"/>
</dbReference>
<dbReference type="InterPro" id="IPR009057">
    <property type="entry name" value="Homeodomain-like_sf"/>
</dbReference>
<dbReference type="AlphaFoldDB" id="K0CBW9"/>
<dbReference type="Pfam" id="PF13305">
    <property type="entry name" value="TetR_C_33"/>
    <property type="match status" value="1"/>
</dbReference>
<dbReference type="PANTHER" id="PTHR30055">
    <property type="entry name" value="HTH-TYPE TRANSCRIPTIONAL REGULATOR RUTR"/>
    <property type="match status" value="1"/>
</dbReference>
<protein>
    <submittedName>
        <fullName evidence="6">Transcription regulator, TetR family protein</fullName>
    </submittedName>
</protein>
<dbReference type="PROSITE" id="PS50977">
    <property type="entry name" value="HTH_TETR_2"/>
    <property type="match status" value="1"/>
</dbReference>
<dbReference type="KEGG" id="adi:B5T_02791"/>
<dbReference type="InterPro" id="IPR025996">
    <property type="entry name" value="MT1864/Rv1816-like_C"/>
</dbReference>
<dbReference type="InterPro" id="IPR050109">
    <property type="entry name" value="HTH-type_TetR-like_transc_reg"/>
</dbReference>
<sequence>MPTAFNQDIQSSSADSRRNARNHDTFHFDLSCVDSVNMVDDEGGQCQHPTMMTSTKVRIGLAATKLLDEGGDAAVTLRSVAERVCVSHNAPYRHFKDRNALLAWIVYRAFENLTQCFTRALSSGSTSRQALDQAIDDFIRFGLDYPNRYRLLFSAQAVVADEDLKAAAFGCFQIFIKIVSWCQDTRELPQGDPVRLSGLIYASMHGAIDLQIGGRSGERKGLGSVREVLDLLLAMLKPKP</sequence>
<gene>
    <name evidence="6" type="ordered locus">B5T_02791</name>
</gene>
<accession>K0CBW9</accession>
<evidence type="ECO:0000313" key="6">
    <source>
        <dbReference type="EMBL" id="AFT71059.1"/>
    </source>
</evidence>
<dbReference type="SUPFAM" id="SSF46689">
    <property type="entry name" value="Homeodomain-like"/>
    <property type="match status" value="1"/>
</dbReference>
<name>K0CBW9_ALCDB</name>
<keyword evidence="2 4" id="KW-0238">DNA-binding</keyword>
<dbReference type="HOGENOM" id="CLU_1154485_0_0_6"/>